<dbReference type="GO" id="GO:0004721">
    <property type="term" value="F:phosphoprotein phosphatase activity"/>
    <property type="evidence" value="ECO:0007669"/>
    <property type="project" value="TreeGrafter"/>
</dbReference>
<reference evidence="14" key="1">
    <citation type="submission" date="2016-10" db="EMBL/GenBank/DDBJ databases">
        <authorList>
            <person name="Varghese N."/>
            <person name="Submissions S."/>
        </authorList>
    </citation>
    <scope>NUCLEOTIDE SEQUENCE [LARGE SCALE GENOMIC DNA]</scope>
    <source>
        <strain evidence="14">DSM 1551</strain>
    </source>
</reference>
<dbReference type="GO" id="GO:0016036">
    <property type="term" value="P:cellular response to phosphate starvation"/>
    <property type="evidence" value="ECO:0007669"/>
    <property type="project" value="TreeGrafter"/>
</dbReference>
<evidence type="ECO:0000256" key="7">
    <source>
        <dbReference type="ARBA" id="ARBA00022777"/>
    </source>
</evidence>
<dbReference type="Proteomes" id="UP000198558">
    <property type="component" value="Unassembled WGS sequence"/>
</dbReference>
<name>A0A1I0EUC6_9FIRM</name>
<keyword evidence="14" id="KW-1185">Reference proteome</keyword>
<dbReference type="GO" id="GO:0000155">
    <property type="term" value="F:phosphorelay sensor kinase activity"/>
    <property type="evidence" value="ECO:0007669"/>
    <property type="project" value="TreeGrafter"/>
</dbReference>
<comment type="catalytic activity">
    <reaction evidence="1">
        <text>ATP + protein L-histidine = ADP + protein N-phospho-L-histidine.</text>
        <dbReference type="EC" id="2.7.13.3"/>
    </reaction>
</comment>
<evidence type="ECO:0000256" key="5">
    <source>
        <dbReference type="ARBA" id="ARBA00022679"/>
    </source>
</evidence>
<accession>A0A1I0EUC6</accession>
<feature type="transmembrane region" description="Helical" evidence="11">
    <location>
        <begin position="37"/>
        <end position="54"/>
    </location>
</feature>
<dbReference type="Gene3D" id="3.30.565.10">
    <property type="entry name" value="Histidine kinase-like ATPase, C-terminal domain"/>
    <property type="match status" value="1"/>
</dbReference>
<evidence type="ECO:0000256" key="10">
    <source>
        <dbReference type="ARBA" id="ARBA00023136"/>
    </source>
</evidence>
<dbReference type="GeneID" id="78288376"/>
<dbReference type="InterPro" id="IPR050351">
    <property type="entry name" value="BphY/WalK/GraS-like"/>
</dbReference>
<dbReference type="PROSITE" id="PS50109">
    <property type="entry name" value="HIS_KIN"/>
    <property type="match status" value="1"/>
</dbReference>
<evidence type="ECO:0000259" key="12">
    <source>
        <dbReference type="PROSITE" id="PS50109"/>
    </source>
</evidence>
<dbReference type="PRINTS" id="PR00344">
    <property type="entry name" value="BCTRLSENSOR"/>
</dbReference>
<dbReference type="InterPro" id="IPR003594">
    <property type="entry name" value="HATPase_dom"/>
</dbReference>
<dbReference type="RefSeq" id="WP_092353818.1">
    <property type="nucleotide sequence ID" value="NZ_FOIN01000014.1"/>
</dbReference>
<evidence type="ECO:0000313" key="13">
    <source>
        <dbReference type="EMBL" id="SET48463.1"/>
    </source>
</evidence>
<dbReference type="InterPro" id="IPR036890">
    <property type="entry name" value="HATPase_C_sf"/>
</dbReference>
<protein>
    <recommendedName>
        <fullName evidence="3">histidine kinase</fullName>
        <ecNumber evidence="3">2.7.13.3</ecNumber>
    </recommendedName>
</protein>
<evidence type="ECO:0000256" key="8">
    <source>
        <dbReference type="ARBA" id="ARBA00022989"/>
    </source>
</evidence>
<dbReference type="OrthoDB" id="9780487at2"/>
<gene>
    <name evidence="13" type="ORF">SAMN04489758_11412</name>
</gene>
<dbReference type="SUPFAM" id="SSF55874">
    <property type="entry name" value="ATPase domain of HSP90 chaperone/DNA topoisomerase II/histidine kinase"/>
    <property type="match status" value="1"/>
</dbReference>
<proteinExistence type="predicted"/>
<dbReference type="SMART" id="SM00387">
    <property type="entry name" value="HATPase_c"/>
    <property type="match status" value="1"/>
</dbReference>
<evidence type="ECO:0000256" key="3">
    <source>
        <dbReference type="ARBA" id="ARBA00012438"/>
    </source>
</evidence>
<keyword evidence="6 11" id="KW-0812">Transmembrane</keyword>
<evidence type="ECO:0000256" key="11">
    <source>
        <dbReference type="SAM" id="Phobius"/>
    </source>
</evidence>
<keyword evidence="7" id="KW-0418">Kinase</keyword>
<evidence type="ECO:0000256" key="6">
    <source>
        <dbReference type="ARBA" id="ARBA00022692"/>
    </source>
</evidence>
<keyword evidence="8 11" id="KW-1133">Transmembrane helix</keyword>
<dbReference type="InterPro" id="IPR005467">
    <property type="entry name" value="His_kinase_dom"/>
</dbReference>
<dbReference type="EMBL" id="FOIN01000014">
    <property type="protein sequence ID" value="SET48463.1"/>
    <property type="molecule type" value="Genomic_DNA"/>
</dbReference>
<dbReference type="EC" id="2.7.13.3" evidence="3"/>
<comment type="subcellular location">
    <subcellularLocation>
        <location evidence="2">Cell membrane</location>
        <topology evidence="2">Multi-pass membrane protein</topology>
    </subcellularLocation>
</comment>
<keyword evidence="5" id="KW-0808">Transferase</keyword>
<evidence type="ECO:0000256" key="4">
    <source>
        <dbReference type="ARBA" id="ARBA00022475"/>
    </source>
</evidence>
<organism evidence="13 14">
    <name type="scientific">Thomasclavelia cocleata</name>
    <dbReference type="NCBI Taxonomy" id="69824"/>
    <lineage>
        <taxon>Bacteria</taxon>
        <taxon>Bacillati</taxon>
        <taxon>Bacillota</taxon>
        <taxon>Erysipelotrichia</taxon>
        <taxon>Erysipelotrichales</taxon>
        <taxon>Coprobacillaceae</taxon>
        <taxon>Thomasclavelia</taxon>
    </lineage>
</organism>
<sequence length="335" mass="39514">MKLREYLKDQIISIIIMSSVIVLIWIILRAFNYSDFLVVYIPLLIICAYLLMLSHDYFRKKKYYNHFTNILDNLDEKYLITELVEKPHFLDGKIMIDNIYEIDKAMKEHLNELLYRQSELKEYIEMWCHEVKTPVATSQLIIENNLNFVTNSIKEELVKIDDYVEQVLFYARSENVEKDYLIKELDLSDLVNSVIKRNKKDLINKQIKIELDNLNMSVASDKKWLEFILNQIINNSIKYIDKEPVILFRAKKYKDRIELNIHDNGIGILESELNRVFDKGFTGTIGRQKQKSTGIGLYLCKKLCLRLNHEIKIDSNNEGTTVTIIFPVSSYVTLH</sequence>
<feature type="transmembrane region" description="Helical" evidence="11">
    <location>
        <begin position="12"/>
        <end position="31"/>
    </location>
</feature>
<dbReference type="PANTHER" id="PTHR45453:SF2">
    <property type="entry name" value="HISTIDINE KINASE"/>
    <property type="match status" value="1"/>
</dbReference>
<dbReference type="AlphaFoldDB" id="A0A1I0EUC6"/>
<dbReference type="PANTHER" id="PTHR45453">
    <property type="entry name" value="PHOSPHATE REGULON SENSOR PROTEIN PHOR"/>
    <property type="match status" value="1"/>
</dbReference>
<dbReference type="Pfam" id="PF02518">
    <property type="entry name" value="HATPase_c"/>
    <property type="match status" value="1"/>
</dbReference>
<evidence type="ECO:0000313" key="14">
    <source>
        <dbReference type="Proteomes" id="UP000198558"/>
    </source>
</evidence>
<evidence type="ECO:0000256" key="1">
    <source>
        <dbReference type="ARBA" id="ARBA00000085"/>
    </source>
</evidence>
<dbReference type="GO" id="GO:0005886">
    <property type="term" value="C:plasma membrane"/>
    <property type="evidence" value="ECO:0007669"/>
    <property type="project" value="UniProtKB-SubCell"/>
</dbReference>
<evidence type="ECO:0000256" key="9">
    <source>
        <dbReference type="ARBA" id="ARBA00023012"/>
    </source>
</evidence>
<keyword evidence="4" id="KW-1003">Cell membrane</keyword>
<feature type="domain" description="Histidine kinase" evidence="12">
    <location>
        <begin position="126"/>
        <end position="330"/>
    </location>
</feature>
<dbReference type="InterPro" id="IPR004358">
    <property type="entry name" value="Sig_transdc_His_kin-like_C"/>
</dbReference>
<keyword evidence="9" id="KW-0902">Two-component regulatory system</keyword>
<keyword evidence="10 11" id="KW-0472">Membrane</keyword>
<evidence type="ECO:0000256" key="2">
    <source>
        <dbReference type="ARBA" id="ARBA00004651"/>
    </source>
</evidence>